<feature type="region of interest" description="Disordered" evidence="1">
    <location>
        <begin position="39"/>
        <end position="59"/>
    </location>
</feature>
<reference evidence="4" key="1">
    <citation type="journal article" date="2013" name="Stand. Genomic Sci.">
        <title>Complete genome sequence of the halophilic bacterium Spirochaeta africana type strain (Z-7692(T)) from the alkaline Lake Magadi in the East African Rift.</title>
        <authorList>
            <person name="Liolos K."/>
            <person name="Abt B."/>
            <person name="Scheuner C."/>
            <person name="Teshima H."/>
            <person name="Held B."/>
            <person name="Lapidus A."/>
            <person name="Nolan M."/>
            <person name="Lucas S."/>
            <person name="Deshpande S."/>
            <person name="Cheng J.F."/>
            <person name="Tapia R."/>
            <person name="Goodwin L.A."/>
            <person name="Pitluck S."/>
            <person name="Pagani I."/>
            <person name="Ivanova N."/>
            <person name="Mavromatis K."/>
            <person name="Mikhailova N."/>
            <person name="Huntemann M."/>
            <person name="Pati A."/>
            <person name="Chen A."/>
            <person name="Palaniappan K."/>
            <person name="Land M."/>
            <person name="Rohde M."/>
            <person name="Tindall B.J."/>
            <person name="Detter J.C."/>
            <person name="Goker M."/>
            <person name="Bristow J."/>
            <person name="Eisen J.A."/>
            <person name="Markowitz V."/>
            <person name="Hugenholtz P."/>
            <person name="Woyke T."/>
            <person name="Klenk H.P."/>
            <person name="Kyrpides N.C."/>
        </authorList>
    </citation>
    <scope>NUCLEOTIDE SEQUENCE</scope>
    <source>
        <strain evidence="4">ATCC 700263 / DSM 8902 / Z-7692</strain>
    </source>
</reference>
<gene>
    <name evidence="3" type="ordered locus">Spiaf_1252</name>
</gene>
<evidence type="ECO:0000313" key="3">
    <source>
        <dbReference type="EMBL" id="AFG37327.1"/>
    </source>
</evidence>
<proteinExistence type="predicted"/>
<evidence type="ECO:0000256" key="1">
    <source>
        <dbReference type="SAM" id="MobiDB-lite"/>
    </source>
</evidence>
<protein>
    <submittedName>
        <fullName evidence="3">Uncharacterized protein</fullName>
    </submittedName>
</protein>
<keyword evidence="2" id="KW-0732">Signal</keyword>
<dbReference type="KEGG" id="sfc:Spiaf_1252"/>
<accession>H9UII4</accession>
<dbReference type="STRING" id="889378.Spiaf_1252"/>
<keyword evidence="4" id="KW-1185">Reference proteome</keyword>
<dbReference type="Proteomes" id="UP000007383">
    <property type="component" value="Chromosome"/>
</dbReference>
<evidence type="ECO:0000313" key="4">
    <source>
        <dbReference type="Proteomes" id="UP000007383"/>
    </source>
</evidence>
<feature type="signal peptide" evidence="2">
    <location>
        <begin position="1"/>
        <end position="26"/>
    </location>
</feature>
<feature type="chain" id="PRO_5003622761" evidence="2">
    <location>
        <begin position="27"/>
        <end position="290"/>
    </location>
</feature>
<dbReference type="AlphaFoldDB" id="H9UII4"/>
<name>H9UII4_SPIAZ</name>
<organism evidence="3 4">
    <name type="scientific">Spirochaeta africana (strain ATCC 700263 / DSM 8902 / Z-7692)</name>
    <dbReference type="NCBI Taxonomy" id="889378"/>
    <lineage>
        <taxon>Bacteria</taxon>
        <taxon>Pseudomonadati</taxon>
        <taxon>Spirochaetota</taxon>
        <taxon>Spirochaetia</taxon>
        <taxon>Spirochaetales</taxon>
        <taxon>Spirochaetaceae</taxon>
        <taxon>Spirochaeta</taxon>
    </lineage>
</organism>
<dbReference type="PATRIC" id="fig|889378.3.peg.1255"/>
<dbReference type="HOGENOM" id="CLU_959445_0_0_12"/>
<dbReference type="RefSeq" id="WP_014455315.1">
    <property type="nucleotide sequence ID" value="NC_017098.1"/>
</dbReference>
<evidence type="ECO:0000256" key="2">
    <source>
        <dbReference type="SAM" id="SignalP"/>
    </source>
</evidence>
<dbReference type="EMBL" id="CP003282">
    <property type="protein sequence ID" value="AFG37327.1"/>
    <property type="molecule type" value="Genomic_DNA"/>
</dbReference>
<sequence length="290" mass="33198">MYKIRRVRMICCALLFLLLIPAAVHADLGSFARNVEKEEAERARDADEKETEDSSPGNRPENSFARFFWEITIHLWFHHHNLVHYHSYPYQDSSGLRPHFILHDQLEWTEDSAGSYARRIPHPATGSFRKFFWFELLGGGLIGDDRLADPVFGWHASLQGQLLPFIGPDFEYRRLYDGTNELHTIAGGFSFPVVQHDYFSMALYAQAAALRGVLDRDGGAAGIVWRSYPGRPISLYLRTGGMFFEHIEFLHLSGRVNLHRGPLLFYSGANLLQARYDRLLNFEAGIGLRL</sequence>